<feature type="compositionally biased region" description="Polar residues" evidence="1">
    <location>
        <begin position="488"/>
        <end position="497"/>
    </location>
</feature>
<evidence type="ECO:0000256" key="1">
    <source>
        <dbReference type="SAM" id="MobiDB-lite"/>
    </source>
</evidence>
<dbReference type="KEGG" id="spar:SPRG_04345"/>
<feature type="compositionally biased region" description="Basic residues" evidence="1">
    <location>
        <begin position="293"/>
        <end position="303"/>
    </location>
</feature>
<dbReference type="OrthoDB" id="79851at2759"/>
<reference evidence="2 3" key="1">
    <citation type="journal article" date="2013" name="PLoS Genet.">
        <title>Distinctive expansion of potential virulence genes in the genome of the oomycete fish pathogen Saprolegnia parasitica.</title>
        <authorList>
            <person name="Jiang R.H."/>
            <person name="de Bruijn I."/>
            <person name="Haas B.J."/>
            <person name="Belmonte R."/>
            <person name="Lobach L."/>
            <person name="Christie J."/>
            <person name="van den Ackerveken G."/>
            <person name="Bottin A."/>
            <person name="Bulone V."/>
            <person name="Diaz-Moreno S.M."/>
            <person name="Dumas B."/>
            <person name="Fan L."/>
            <person name="Gaulin E."/>
            <person name="Govers F."/>
            <person name="Grenville-Briggs L.J."/>
            <person name="Horner N.R."/>
            <person name="Levin J.Z."/>
            <person name="Mammella M."/>
            <person name="Meijer H.J."/>
            <person name="Morris P."/>
            <person name="Nusbaum C."/>
            <person name="Oome S."/>
            <person name="Phillips A.J."/>
            <person name="van Rooyen D."/>
            <person name="Rzeszutek E."/>
            <person name="Saraiva M."/>
            <person name="Secombes C.J."/>
            <person name="Seidl M.F."/>
            <person name="Snel B."/>
            <person name="Stassen J.H."/>
            <person name="Sykes S."/>
            <person name="Tripathy S."/>
            <person name="van den Berg H."/>
            <person name="Vega-Arreguin J.C."/>
            <person name="Wawra S."/>
            <person name="Young S.K."/>
            <person name="Zeng Q."/>
            <person name="Dieguez-Uribeondo J."/>
            <person name="Russ C."/>
            <person name="Tyler B.M."/>
            <person name="van West P."/>
        </authorList>
    </citation>
    <scope>NUCLEOTIDE SEQUENCE [LARGE SCALE GENOMIC DNA]</scope>
    <source>
        <strain evidence="2 3">CBS 223.65</strain>
    </source>
</reference>
<dbReference type="RefSeq" id="XP_012198665.1">
    <property type="nucleotide sequence ID" value="XM_012343275.1"/>
</dbReference>
<dbReference type="GeneID" id="24126794"/>
<evidence type="ECO:0000313" key="2">
    <source>
        <dbReference type="EMBL" id="KDO30443.1"/>
    </source>
</evidence>
<accession>A0A067CIT7</accession>
<dbReference type="OMA" id="CHVRHKK"/>
<feature type="compositionally biased region" description="Basic residues" evidence="1">
    <location>
        <begin position="226"/>
        <end position="241"/>
    </location>
</feature>
<dbReference type="VEuPathDB" id="FungiDB:SPRG_04345"/>
<dbReference type="Proteomes" id="UP000030745">
    <property type="component" value="Unassembled WGS sequence"/>
</dbReference>
<organism evidence="2 3">
    <name type="scientific">Saprolegnia parasitica (strain CBS 223.65)</name>
    <dbReference type="NCBI Taxonomy" id="695850"/>
    <lineage>
        <taxon>Eukaryota</taxon>
        <taxon>Sar</taxon>
        <taxon>Stramenopiles</taxon>
        <taxon>Oomycota</taxon>
        <taxon>Saprolegniomycetes</taxon>
        <taxon>Saprolegniales</taxon>
        <taxon>Saprolegniaceae</taxon>
        <taxon>Saprolegnia</taxon>
    </lineage>
</organism>
<feature type="compositionally biased region" description="Basic residues" evidence="1">
    <location>
        <begin position="457"/>
        <end position="466"/>
    </location>
</feature>
<evidence type="ECO:0000313" key="3">
    <source>
        <dbReference type="Proteomes" id="UP000030745"/>
    </source>
</evidence>
<feature type="compositionally biased region" description="Basic residues" evidence="1">
    <location>
        <begin position="560"/>
        <end position="569"/>
    </location>
</feature>
<sequence length="609" mass="66785">MSAVHDTGGLVGIKVLVPHAGDVVAFDAETQRYEVRFVTGLVMKLPRDEVLNLNQMSVAMQQPLVVQHPLVGTCVVKRFNTTLVRGTVQQHDPHWNVFEVLYDNGLRDHVAEEYIRAHPYVPVVVKVEPPDDCIDLTLSDDETPIKTEQPPRLPPSLAPLDVLPVAYKPPSATPVASVAPTPAPPVANVASFVPAIKVASPEHRVVEWSGSESDVSPPPKQFTRLTKAKPRQLRKAGRRRRFSESSDASSPADESTSDQDASSSSSDEEEEEDPRAIKDELAATLLKPVEKNRRAHCHVRHKKANTEAIDTARRRKQAKRTECTPPPSPVSEPKRQKKTAAASVPELARPRSNVRQLKPRPPDASPTASKPSRKDVTLPLVTPQDMDTEFTIPRKQASSQPPTTHDANSRSKAKYTAGIFHTPSCKPHQRPADRAHGPRGSIASTHNTTRAFEPHKTPMRQKKKKLPPALPAGWDTASNASNRSTASHITSNYSGQPLASPRPVMSKPVPNFTAQGRVATKGLMPDYELKKVALAAERQKSSAQLAPASSEGRFVALGRKHQPKFVPRRPSKDDVTAAPFEVPTASPEAEPPRYLAREPRPIDEFRVSV</sequence>
<proteinExistence type="predicted"/>
<dbReference type="AlphaFoldDB" id="A0A067CIT7"/>
<gene>
    <name evidence="2" type="ORF">SPRG_04345</name>
</gene>
<feature type="compositionally biased region" description="Polar residues" evidence="1">
    <location>
        <begin position="396"/>
        <end position="406"/>
    </location>
</feature>
<protein>
    <recommendedName>
        <fullName evidence="4">Tudor domain-containing protein</fullName>
    </recommendedName>
</protein>
<feature type="compositionally biased region" description="Basic and acidic residues" evidence="1">
    <location>
        <begin position="595"/>
        <end position="609"/>
    </location>
</feature>
<feature type="compositionally biased region" description="Low complexity" evidence="1">
    <location>
        <begin position="476"/>
        <end position="487"/>
    </location>
</feature>
<keyword evidence="3" id="KW-1185">Reference proteome</keyword>
<name>A0A067CIT7_SAPPC</name>
<dbReference type="EMBL" id="KK583201">
    <property type="protein sequence ID" value="KDO30443.1"/>
    <property type="molecule type" value="Genomic_DNA"/>
</dbReference>
<feature type="region of interest" description="Disordered" evidence="1">
    <location>
        <begin position="560"/>
        <end position="609"/>
    </location>
</feature>
<feature type="region of interest" description="Disordered" evidence="1">
    <location>
        <begin position="208"/>
        <end position="510"/>
    </location>
</feature>
<evidence type="ECO:0008006" key="4">
    <source>
        <dbReference type="Google" id="ProtNLM"/>
    </source>
</evidence>
<feature type="compositionally biased region" description="Low complexity" evidence="1">
    <location>
        <begin position="245"/>
        <end position="265"/>
    </location>
</feature>